<feature type="region of interest" description="Disordered" evidence="1">
    <location>
        <begin position="26"/>
        <end position="436"/>
    </location>
</feature>
<comment type="caution">
    <text evidence="3">The sequence shown here is derived from an EMBL/GenBank/DDBJ whole genome shotgun (WGS) entry which is preliminary data.</text>
</comment>
<reference evidence="3" key="1">
    <citation type="submission" date="2021-02" db="EMBL/GenBank/DDBJ databases">
        <title>Genome sequence Cadophora malorum strain M34.</title>
        <authorList>
            <person name="Stefanovic E."/>
            <person name="Vu D."/>
            <person name="Scully C."/>
            <person name="Dijksterhuis J."/>
            <person name="Roader J."/>
            <person name="Houbraken J."/>
        </authorList>
    </citation>
    <scope>NUCLEOTIDE SEQUENCE</scope>
    <source>
        <strain evidence="3">M34</strain>
    </source>
</reference>
<feature type="compositionally biased region" description="Basic and acidic residues" evidence="1">
    <location>
        <begin position="221"/>
        <end position="267"/>
    </location>
</feature>
<dbReference type="Proteomes" id="UP000664132">
    <property type="component" value="Unassembled WGS sequence"/>
</dbReference>
<keyword evidence="2" id="KW-0812">Transmembrane</keyword>
<feature type="compositionally biased region" description="Polar residues" evidence="1">
    <location>
        <begin position="32"/>
        <end position="43"/>
    </location>
</feature>
<gene>
    <name evidence="3" type="ORF">IFR04_002477</name>
</gene>
<organism evidence="3 4">
    <name type="scientific">Cadophora malorum</name>
    <dbReference type="NCBI Taxonomy" id="108018"/>
    <lineage>
        <taxon>Eukaryota</taxon>
        <taxon>Fungi</taxon>
        <taxon>Dikarya</taxon>
        <taxon>Ascomycota</taxon>
        <taxon>Pezizomycotina</taxon>
        <taxon>Leotiomycetes</taxon>
        <taxon>Helotiales</taxon>
        <taxon>Ploettnerulaceae</taxon>
        <taxon>Cadophora</taxon>
    </lineage>
</organism>
<feature type="compositionally biased region" description="Basic and acidic residues" evidence="1">
    <location>
        <begin position="369"/>
        <end position="383"/>
    </location>
</feature>
<feature type="compositionally biased region" description="Polar residues" evidence="1">
    <location>
        <begin position="124"/>
        <end position="138"/>
    </location>
</feature>
<feature type="compositionally biased region" description="Basic and acidic residues" evidence="1">
    <location>
        <begin position="97"/>
        <end position="109"/>
    </location>
</feature>
<name>A0A8H7WGD1_9HELO</name>
<evidence type="ECO:0000313" key="3">
    <source>
        <dbReference type="EMBL" id="KAG4424421.1"/>
    </source>
</evidence>
<keyword evidence="2" id="KW-1133">Transmembrane helix</keyword>
<keyword evidence="4" id="KW-1185">Reference proteome</keyword>
<protein>
    <submittedName>
        <fullName evidence="3">Uncharacterized protein</fullName>
    </submittedName>
</protein>
<feature type="compositionally biased region" description="Basic and acidic residues" evidence="1">
    <location>
        <begin position="341"/>
        <end position="358"/>
    </location>
</feature>
<sequence length="436" mass="47640">MPTTTTIAGWAAILAVGGAYYWVNGQRKQKNLRSVNTKQSNKATEPRKDTKSKKAKKDGGLSSGGDQDVKQDKKKKAKQPAKPAVEEPVVASSPSKTVDRDEKKDDLEFARQLSNAKKGVVDTPKSQTASRQKSVKQTRAQEKPVVDVSEDGTAPSSTTGGDADDDQSPINSPELAATTATNGDVSDMLEKPSSGPSVLRVTAPTNPAPAKKAKQQNFEVQETKKQKQNRKKAEEAKAIREAEEKERKVKLEAHRRSVREAEGRAAKDGSVFMASQAPATSKWTAAPAVQATNDSTTPASKKLELLDTYEPSNGHVDTKPVEQVKSESKLADELANIPEDEQLRLAKEESNNNWEEVKSSYNRKKKTRKETSKENKDIKEEKASSSNDDSNDFGVPPVIAPTGPGKKWQMTTVHVEPNGKVVEREQEVQDSEWEVA</sequence>
<keyword evidence="2" id="KW-0472">Membrane</keyword>
<feature type="compositionally biased region" description="Basic and acidic residues" evidence="1">
    <location>
        <begin position="316"/>
        <end position="332"/>
    </location>
</feature>
<dbReference type="EMBL" id="JAFJYH010000021">
    <property type="protein sequence ID" value="KAG4424421.1"/>
    <property type="molecule type" value="Genomic_DNA"/>
</dbReference>
<feature type="transmembrane region" description="Helical" evidence="2">
    <location>
        <begin position="6"/>
        <end position="23"/>
    </location>
</feature>
<accession>A0A8H7WGD1</accession>
<dbReference type="OrthoDB" id="4207724at2759"/>
<evidence type="ECO:0000256" key="2">
    <source>
        <dbReference type="SAM" id="Phobius"/>
    </source>
</evidence>
<proteinExistence type="predicted"/>
<evidence type="ECO:0000256" key="1">
    <source>
        <dbReference type="SAM" id="MobiDB-lite"/>
    </source>
</evidence>
<feature type="compositionally biased region" description="Polar residues" evidence="1">
    <location>
        <begin position="290"/>
        <end position="299"/>
    </location>
</feature>
<evidence type="ECO:0000313" key="4">
    <source>
        <dbReference type="Proteomes" id="UP000664132"/>
    </source>
</evidence>
<dbReference type="AlphaFoldDB" id="A0A8H7WGD1"/>